<protein>
    <recommendedName>
        <fullName evidence="3">Chromosomal replication initiator DnaA C-terminal domain-containing protein</fullName>
    </recommendedName>
</protein>
<accession>A0A5C6CJM6</accession>
<evidence type="ECO:0000313" key="1">
    <source>
        <dbReference type="EMBL" id="TWU23009.1"/>
    </source>
</evidence>
<reference evidence="1 2" key="1">
    <citation type="submission" date="2019-02" db="EMBL/GenBank/DDBJ databases">
        <title>Deep-cultivation of Planctomycetes and their phenomic and genomic characterization uncovers novel biology.</title>
        <authorList>
            <person name="Wiegand S."/>
            <person name="Jogler M."/>
            <person name="Boedeker C."/>
            <person name="Pinto D."/>
            <person name="Vollmers J."/>
            <person name="Rivas-Marin E."/>
            <person name="Kohn T."/>
            <person name="Peeters S.H."/>
            <person name="Heuer A."/>
            <person name="Rast P."/>
            <person name="Oberbeckmann S."/>
            <person name="Bunk B."/>
            <person name="Jeske O."/>
            <person name="Meyerdierks A."/>
            <person name="Storesund J.E."/>
            <person name="Kallscheuer N."/>
            <person name="Luecker S."/>
            <person name="Lage O.M."/>
            <person name="Pohl T."/>
            <person name="Merkel B.J."/>
            <person name="Hornburger P."/>
            <person name="Mueller R.-W."/>
            <person name="Bruemmer F."/>
            <person name="Labrenz M."/>
            <person name="Spormann A.M."/>
            <person name="Op Den Camp H."/>
            <person name="Overmann J."/>
            <person name="Amann R."/>
            <person name="Jetten M.S.M."/>
            <person name="Mascher T."/>
            <person name="Medema M.H."/>
            <person name="Devos D.P."/>
            <person name="Kaster A.-K."/>
            <person name="Ovreas L."/>
            <person name="Rohde M."/>
            <person name="Galperin M.Y."/>
            <person name="Jogler C."/>
        </authorList>
    </citation>
    <scope>NUCLEOTIDE SEQUENCE [LARGE SCALE GENOMIC DNA]</scope>
    <source>
        <strain evidence="1 2">Pla52o</strain>
    </source>
</reference>
<evidence type="ECO:0000313" key="2">
    <source>
        <dbReference type="Proteomes" id="UP000316304"/>
    </source>
</evidence>
<proteinExistence type="predicted"/>
<evidence type="ECO:0008006" key="3">
    <source>
        <dbReference type="Google" id="ProtNLM"/>
    </source>
</evidence>
<dbReference type="InterPro" id="IPR010921">
    <property type="entry name" value="Trp_repressor/repl_initiator"/>
</dbReference>
<dbReference type="SUPFAM" id="SSF48295">
    <property type="entry name" value="TrpR-like"/>
    <property type="match status" value="1"/>
</dbReference>
<comment type="caution">
    <text evidence="1">The sequence shown here is derived from an EMBL/GenBank/DDBJ whole genome shotgun (WGS) entry which is preliminary data.</text>
</comment>
<sequence>MPDEPFKSELREWVFGSEDFLRRMVQLAEGGNAHRHRSTICRIKGVSVEEIIAATAKAHRVVSTEYAKFRSAAAGRDMAAWLCRRWSGATLRELGPWFGLAGTDSVSNLVSVRKRCPREEKVSGTESELRTRCT</sequence>
<name>A0A5C6CJM6_9BACT</name>
<keyword evidence="2" id="KW-1185">Reference proteome</keyword>
<dbReference type="Proteomes" id="UP000316304">
    <property type="component" value="Unassembled WGS sequence"/>
</dbReference>
<dbReference type="RefSeq" id="WP_146594806.1">
    <property type="nucleotide sequence ID" value="NZ_SJPT01000004.1"/>
</dbReference>
<dbReference type="GO" id="GO:0043565">
    <property type="term" value="F:sequence-specific DNA binding"/>
    <property type="evidence" value="ECO:0007669"/>
    <property type="project" value="InterPro"/>
</dbReference>
<dbReference type="AlphaFoldDB" id="A0A5C6CJM6"/>
<dbReference type="OrthoDB" id="302074at2"/>
<gene>
    <name evidence="1" type="ORF">Pla52o_25430</name>
</gene>
<organism evidence="1 2">
    <name type="scientific">Novipirellula galeiformis</name>
    <dbReference type="NCBI Taxonomy" id="2528004"/>
    <lineage>
        <taxon>Bacteria</taxon>
        <taxon>Pseudomonadati</taxon>
        <taxon>Planctomycetota</taxon>
        <taxon>Planctomycetia</taxon>
        <taxon>Pirellulales</taxon>
        <taxon>Pirellulaceae</taxon>
        <taxon>Novipirellula</taxon>
    </lineage>
</organism>
<dbReference type="EMBL" id="SJPT01000004">
    <property type="protein sequence ID" value="TWU23009.1"/>
    <property type="molecule type" value="Genomic_DNA"/>
</dbReference>